<keyword evidence="4" id="KW-1185">Reference proteome</keyword>
<dbReference type="Pfam" id="PF01607">
    <property type="entry name" value="CBM_14"/>
    <property type="match status" value="1"/>
</dbReference>
<dbReference type="Gene3D" id="2.170.140.10">
    <property type="entry name" value="Chitin binding domain"/>
    <property type="match status" value="1"/>
</dbReference>
<feature type="domain" description="Chitin-binding type-2" evidence="2">
    <location>
        <begin position="710"/>
        <end position="756"/>
    </location>
</feature>
<proteinExistence type="predicted"/>
<reference evidence="3 4" key="1">
    <citation type="submission" date="2023-07" db="EMBL/GenBank/DDBJ databases">
        <title>Sorghum-associated microbial communities from plants grown in Nebraska, USA.</title>
        <authorList>
            <person name="Schachtman D."/>
        </authorList>
    </citation>
    <scope>NUCLEOTIDE SEQUENCE [LARGE SCALE GENOMIC DNA]</scope>
    <source>
        <strain evidence="3 4">DS1709</strain>
    </source>
</reference>
<name>A0ABU1L988_9FLAO</name>
<protein>
    <recommendedName>
        <fullName evidence="2">Chitin-binding type-2 domain-containing protein</fullName>
    </recommendedName>
</protein>
<accession>A0ABU1L988</accession>
<dbReference type="Proteomes" id="UP001184853">
    <property type="component" value="Unassembled WGS sequence"/>
</dbReference>
<organism evidence="3 4">
    <name type="scientific">Chryseobacterium geocarposphaerae</name>
    <dbReference type="NCBI Taxonomy" id="1416776"/>
    <lineage>
        <taxon>Bacteria</taxon>
        <taxon>Pseudomonadati</taxon>
        <taxon>Bacteroidota</taxon>
        <taxon>Flavobacteriia</taxon>
        <taxon>Flavobacteriales</taxon>
        <taxon>Weeksellaceae</taxon>
        <taxon>Chryseobacterium group</taxon>
        <taxon>Chryseobacterium</taxon>
    </lineage>
</organism>
<sequence>MKNKIISSLFLLSGTFAFAQVGLNTADPKATLDIMAKNATGTSTTPEGLLIPRVDRQKAQSMTGVRTSTLIFVDNISTGSATGTAANIDNVGFYHFDGTRWIRLNFDPVLYAPVNLYNTDGTLEGNRIVSQSDKSLSFTATASNAFSVDGDTFSVDAKANRIGIGTITPAERVDVKGAVAFTGQAAVNKTGAGTIDYAFPTSSPQTRILSWGPDTATNGTISFWTGLGGAATSEKMRIHSDGSVGINTTAPKAKLDIIGSTFGVRNSATSGSWDNIWFDLKNAYAPSINASGAETGLQFKVGKNAVGTYGDENQVLTTVATMSPEGNMGIGTSSPANSAILELSATNKGFLPPRLTTAQRDALNPKPAGLMVYNVNTNCLEFWNSASWVSTCAVTAPPAGTVTTLNCAGATNNGTIVTGSNTSVTSVIPYTGGNGGTHGGQVVTSTGVTGLTATLSSGNFVNGTGTLTYTITGTPSSAGTANFAINIGGRTCSLSRSVTAAPGSVVNLNCGSATNNGTLSSGVAASNVSSVVPYTGGNGGTHSGQSVASTGVTGLTATLTAGSFANGAGNLTYAITGTPSTSGTANFAINIGGQSCILSRTVNAPAGTIVTLNCLGVIKNGDLQFGTAASGVSFEIPYTGGNGGSHSGQTITSTGVTGLTATLTAGNFANGAGSLIYTVTGTPSAAGTANFAINIGGRTCTISVGVLGACTAEGIYEYPADPKKYIRCIKIGGQFYRYIFTCPDGSTFNPSLKKCIITQ</sequence>
<evidence type="ECO:0000313" key="4">
    <source>
        <dbReference type="Proteomes" id="UP001184853"/>
    </source>
</evidence>
<dbReference type="EMBL" id="JAVDQS010000001">
    <property type="protein sequence ID" value="MDR6403289.1"/>
    <property type="molecule type" value="Genomic_DNA"/>
</dbReference>
<gene>
    <name evidence="3" type="ORF">J2781_000193</name>
</gene>
<dbReference type="SUPFAM" id="SSF57625">
    <property type="entry name" value="Invertebrate chitin-binding proteins"/>
    <property type="match status" value="1"/>
</dbReference>
<keyword evidence="1" id="KW-0732">Signal</keyword>
<comment type="caution">
    <text evidence="3">The sequence shown here is derived from an EMBL/GenBank/DDBJ whole genome shotgun (WGS) entry which is preliminary data.</text>
</comment>
<evidence type="ECO:0000313" key="3">
    <source>
        <dbReference type="EMBL" id="MDR6403289.1"/>
    </source>
</evidence>
<dbReference type="InterPro" id="IPR002557">
    <property type="entry name" value="Chitin-bd_dom"/>
</dbReference>
<feature type="signal peptide" evidence="1">
    <location>
        <begin position="1"/>
        <end position="19"/>
    </location>
</feature>
<dbReference type="InterPro" id="IPR036508">
    <property type="entry name" value="Chitin-bd_dom_sf"/>
</dbReference>
<dbReference type="RefSeq" id="WP_115980916.1">
    <property type="nucleotide sequence ID" value="NZ_JAVDQS010000001.1"/>
</dbReference>
<evidence type="ECO:0000259" key="2">
    <source>
        <dbReference type="Pfam" id="PF01607"/>
    </source>
</evidence>
<feature type="chain" id="PRO_5047493783" description="Chitin-binding type-2 domain-containing protein" evidence="1">
    <location>
        <begin position="20"/>
        <end position="759"/>
    </location>
</feature>
<evidence type="ECO:0000256" key="1">
    <source>
        <dbReference type="SAM" id="SignalP"/>
    </source>
</evidence>